<organism evidence="14 15">
    <name type="scientific">Zhongshania antarctica</name>
    <dbReference type="NCBI Taxonomy" id="641702"/>
    <lineage>
        <taxon>Bacteria</taxon>
        <taxon>Pseudomonadati</taxon>
        <taxon>Pseudomonadota</taxon>
        <taxon>Gammaproteobacteria</taxon>
        <taxon>Cellvibrionales</taxon>
        <taxon>Spongiibacteraceae</taxon>
        <taxon>Zhongshania</taxon>
    </lineage>
</organism>
<evidence type="ECO:0000256" key="3">
    <source>
        <dbReference type="ARBA" id="ARBA00012281"/>
    </source>
</evidence>
<dbReference type="SUPFAM" id="SSF52518">
    <property type="entry name" value="Thiamin diphosphate-binding fold (THDP-binding)"/>
    <property type="match status" value="2"/>
</dbReference>
<dbReference type="NCBIfam" id="TIGR00759">
    <property type="entry name" value="aceE"/>
    <property type="match status" value="1"/>
</dbReference>
<feature type="domain" description="Transketolase N-terminal" evidence="11">
    <location>
        <begin position="139"/>
        <end position="294"/>
    </location>
</feature>
<dbReference type="PIRSF" id="PIRSF000156">
    <property type="entry name" value="Pyruvate_dh_E1"/>
    <property type="match status" value="1"/>
</dbReference>
<dbReference type="FunFam" id="3.40.50.970:FF:000011">
    <property type="entry name" value="Pyruvate dehydrogenase E1 component"/>
    <property type="match status" value="1"/>
</dbReference>
<evidence type="ECO:0000256" key="9">
    <source>
        <dbReference type="PIRNR" id="PIRNR000156"/>
    </source>
</evidence>
<comment type="function">
    <text evidence="2 9">Component of the pyruvate dehydrogenase (PDH) complex, that catalyzes the overall conversion of pyruvate to acetyl-CoA and CO(2).</text>
</comment>
<dbReference type="Pfam" id="PF22613">
    <property type="entry name" value="Transketolase_C_1"/>
    <property type="match status" value="1"/>
</dbReference>
<dbReference type="InterPro" id="IPR051157">
    <property type="entry name" value="PDH/Transketolase"/>
</dbReference>
<evidence type="ECO:0000256" key="8">
    <source>
        <dbReference type="ARBA" id="ARBA00051231"/>
    </source>
</evidence>
<evidence type="ECO:0000259" key="11">
    <source>
        <dbReference type="Pfam" id="PF00456"/>
    </source>
</evidence>
<evidence type="ECO:0000256" key="1">
    <source>
        <dbReference type="ARBA" id="ARBA00001964"/>
    </source>
</evidence>
<evidence type="ECO:0000313" key="15">
    <source>
        <dbReference type="Proteomes" id="UP000536640"/>
    </source>
</evidence>
<keyword evidence="10" id="KW-0479">Metal-binding</keyword>
<feature type="domain" description="Transketolase-like C-terminal" evidence="13">
    <location>
        <begin position="710"/>
        <end position="845"/>
    </location>
</feature>
<dbReference type="Pfam" id="PF17831">
    <property type="entry name" value="PDH_E1_M"/>
    <property type="match status" value="1"/>
</dbReference>
<feature type="domain" description="Pyruvate dehydrogenase E1 component middle" evidence="12">
    <location>
        <begin position="471"/>
        <end position="697"/>
    </location>
</feature>
<comment type="cofactor">
    <cofactor evidence="10">
        <name>Mg(2+)</name>
        <dbReference type="ChEBI" id="CHEBI:18420"/>
    </cofactor>
</comment>
<evidence type="ECO:0000259" key="13">
    <source>
        <dbReference type="Pfam" id="PF22613"/>
    </source>
</evidence>
<dbReference type="InterPro" id="IPR029061">
    <property type="entry name" value="THDP-binding"/>
</dbReference>
<proteinExistence type="predicted"/>
<keyword evidence="6 9" id="KW-0786">Thiamine pyrophosphate</keyword>
<dbReference type="Gene3D" id="3.40.50.970">
    <property type="match status" value="2"/>
</dbReference>
<evidence type="ECO:0000256" key="2">
    <source>
        <dbReference type="ARBA" id="ARBA00003157"/>
    </source>
</evidence>
<evidence type="ECO:0000256" key="5">
    <source>
        <dbReference type="ARBA" id="ARBA00023002"/>
    </source>
</evidence>
<dbReference type="Gene3D" id="3.40.50.920">
    <property type="match status" value="1"/>
</dbReference>
<dbReference type="PANTHER" id="PTHR43825">
    <property type="entry name" value="PYRUVATE DEHYDROGENASE E1 COMPONENT"/>
    <property type="match status" value="1"/>
</dbReference>
<accession>A0A840QZZ0</accession>
<dbReference type="Proteomes" id="UP000536640">
    <property type="component" value="Unassembled WGS sequence"/>
</dbReference>
<dbReference type="CDD" id="cd02017">
    <property type="entry name" value="TPP_E1_EcPDC_like"/>
    <property type="match status" value="1"/>
</dbReference>
<comment type="cofactor">
    <cofactor evidence="1 9">
        <name>thiamine diphosphate</name>
        <dbReference type="ChEBI" id="CHEBI:58937"/>
    </cofactor>
</comment>
<gene>
    <name evidence="14" type="ORF">HNQ57_000222</name>
</gene>
<keyword evidence="15" id="KW-1185">Reference proteome</keyword>
<evidence type="ECO:0000313" key="14">
    <source>
        <dbReference type="EMBL" id="MBB5185963.1"/>
    </source>
</evidence>
<evidence type="ECO:0000256" key="6">
    <source>
        <dbReference type="ARBA" id="ARBA00023052"/>
    </source>
</evidence>
<dbReference type="EC" id="1.2.4.1" evidence="3 9"/>
<dbReference type="InterPro" id="IPR035807">
    <property type="entry name" value="PDC_E1_N"/>
</dbReference>
<dbReference type="AlphaFoldDB" id="A0A840QZZ0"/>
<dbReference type="Pfam" id="PF00456">
    <property type="entry name" value="Transketolase_N"/>
    <property type="match status" value="1"/>
</dbReference>
<dbReference type="PANTHER" id="PTHR43825:SF3">
    <property type="entry name" value="PYRUVATE DEHYDROGENASE E1 COMPONENT"/>
    <property type="match status" value="1"/>
</dbReference>
<name>A0A840QZZ0_9GAMM</name>
<comment type="caution">
    <text evidence="14">The sequence shown here is derived from an EMBL/GenBank/DDBJ whole genome shotgun (WGS) entry which is preliminary data.</text>
</comment>
<reference evidence="14 15" key="1">
    <citation type="submission" date="2020-08" db="EMBL/GenBank/DDBJ databases">
        <title>Genomic Encyclopedia of Type Strains, Phase IV (KMG-IV): sequencing the most valuable type-strain genomes for metagenomic binning, comparative biology and taxonomic classification.</title>
        <authorList>
            <person name="Goeker M."/>
        </authorList>
    </citation>
    <scope>NUCLEOTIDE SEQUENCE [LARGE SCALE GENOMIC DNA]</scope>
    <source>
        <strain evidence="14 15">DSM 25701</strain>
    </source>
</reference>
<feature type="binding site" evidence="10">
    <location>
        <position position="259"/>
    </location>
    <ligand>
        <name>Mg(2+)</name>
        <dbReference type="ChEBI" id="CHEBI:18420"/>
    </ligand>
</feature>
<dbReference type="InterPro" id="IPR005474">
    <property type="entry name" value="Transketolase_N"/>
</dbReference>
<dbReference type="GO" id="GO:0000287">
    <property type="term" value="F:magnesium ion binding"/>
    <property type="evidence" value="ECO:0007669"/>
    <property type="project" value="UniProtKB-ARBA"/>
</dbReference>
<dbReference type="EMBL" id="JACHHW010000001">
    <property type="protein sequence ID" value="MBB5185963.1"/>
    <property type="molecule type" value="Genomic_DNA"/>
</dbReference>
<dbReference type="InterPro" id="IPR009014">
    <property type="entry name" value="Transketo_C/PFOR_II"/>
</dbReference>
<keyword evidence="5 9" id="KW-0560">Oxidoreductase</keyword>
<comment type="catalytic activity">
    <reaction evidence="8 9">
        <text>N(6)-[(R)-lipoyl]-L-lysyl-[protein] + pyruvate + H(+) = N(6)-[(R)-S(8)-acetyldihydrolipoyl]-L-lysyl-[protein] + CO2</text>
        <dbReference type="Rhea" id="RHEA:19189"/>
        <dbReference type="Rhea" id="RHEA-COMP:10474"/>
        <dbReference type="Rhea" id="RHEA-COMP:10478"/>
        <dbReference type="ChEBI" id="CHEBI:15361"/>
        <dbReference type="ChEBI" id="CHEBI:15378"/>
        <dbReference type="ChEBI" id="CHEBI:16526"/>
        <dbReference type="ChEBI" id="CHEBI:83099"/>
        <dbReference type="ChEBI" id="CHEBI:83111"/>
        <dbReference type="EC" id="1.2.4.1"/>
    </reaction>
</comment>
<dbReference type="FunFam" id="3.40.50.970:FF:000009">
    <property type="entry name" value="Pyruvate dehydrogenase E1 component"/>
    <property type="match status" value="1"/>
</dbReference>
<feature type="binding site" evidence="10">
    <location>
        <position position="229"/>
    </location>
    <ligand>
        <name>Mg(2+)</name>
        <dbReference type="ChEBI" id="CHEBI:18420"/>
    </ligand>
</feature>
<dbReference type="InterPro" id="IPR004660">
    <property type="entry name" value="PDH_E1"/>
</dbReference>
<keyword evidence="10" id="KW-0460">Magnesium</keyword>
<evidence type="ECO:0000256" key="7">
    <source>
        <dbReference type="ARBA" id="ARBA00023317"/>
    </source>
</evidence>
<dbReference type="SUPFAM" id="SSF52922">
    <property type="entry name" value="TK C-terminal domain-like"/>
    <property type="match status" value="1"/>
</dbReference>
<feature type="binding site" evidence="10">
    <location>
        <position position="261"/>
    </location>
    <ligand>
        <name>Mg(2+)</name>
        <dbReference type="ChEBI" id="CHEBI:18420"/>
    </ligand>
</feature>
<evidence type="ECO:0000256" key="10">
    <source>
        <dbReference type="PIRSR" id="PIRSR000156-1"/>
    </source>
</evidence>
<dbReference type="InterPro" id="IPR041621">
    <property type="entry name" value="PDH_E1_M"/>
</dbReference>
<sequence>MYQDHDLREDLDPQETQEWLEALDGVLKNGGRARTAFLMKRLAKHAARAGTQLPSAITTSFRNTIEPSDERRMPGDLFMERKIRSMIRWNALAMVMRANDNNEGLGGHISSFSSSATLYDVGFNYFFRGGEKADLIYYQGHSSPGMYARSYLEGRIDETQLDNFRREVDGGGLSSYPHPWLMPDYWQFPTVSMGLGPIQAIYQAHVMKYQHSRGLVDHGDRKVWCFMGDGESDEPESLGSIALAGREGLDNLVFVVNCNLQRLDGPVRGNGKIIQELEGVFRGAGWNVVKVIWGRHWDKLLEKDKTGLLRRRMNEVVDGELQNYKANGGAYTREHFFGKYPELLELVKDLSDDDIMYLNRGGHDPYKVYAAYARAMETKGRPTVVLAMTVKGYGLGEGGEAQNETHSVKKLGVEELKKFRDRFGVPISDEDLKSVPYYRPAEDSPEMVYMRKRREKLGGFLPARQADFDALEIPGLDSFSAQLKATGKREISSTMAFVRMLSSLVKDKEIGSRIVPIVPDEARTFGMEGMFRQLGIYSSQGQRYTPHDSDQIMYYKEDKQGQILEEGITEAGAFSAWLAAATSYSNHHYPMIPFYIFYSMFGFQRIMDLAWAAGDSQARGFLLGATAGRTTLNGEGLQHQDGHSHLMANMIPNCVSYDPTYSHELAVIIQDGMRRMYQDKENVFYYVTVMNENYAHPDMPEGSAEGIIKGLYCLAPSAVKKPKLKVQLMGSGTILREVEAAAEILKADYKVEADVWSATSINLLRRDGLDCERWNMLHPESDAKVPYVAEQLRGRQGPVICATDYIKSYGEQLRPYIESRYVVLGTDGYGRSDTRAKLRSHFEVDRHYIVVAALKALADDGLIALSVVTKAIKAFGIDTEKANPLYR</sequence>
<protein>
    <recommendedName>
        <fullName evidence="4 9">Pyruvate dehydrogenase E1 component</fullName>
        <ecNumber evidence="3 9">1.2.4.1</ecNumber>
    </recommendedName>
</protein>
<dbReference type="InterPro" id="IPR055152">
    <property type="entry name" value="Transketolase-like_C_2"/>
</dbReference>
<evidence type="ECO:0000259" key="12">
    <source>
        <dbReference type="Pfam" id="PF17831"/>
    </source>
</evidence>
<dbReference type="GO" id="GO:0004739">
    <property type="term" value="F:pyruvate dehydrogenase (acetyl-transferring) activity"/>
    <property type="evidence" value="ECO:0007669"/>
    <property type="project" value="UniProtKB-EC"/>
</dbReference>
<keyword evidence="7 9" id="KW-0670">Pyruvate</keyword>
<evidence type="ECO:0000256" key="4">
    <source>
        <dbReference type="ARBA" id="ARBA00017172"/>
    </source>
</evidence>